<protein>
    <submittedName>
        <fullName evidence="3">Fam-a protein</fullName>
    </submittedName>
</protein>
<keyword evidence="2" id="KW-0732">Signal</keyword>
<dbReference type="Proteomes" id="UP000515308">
    <property type="component" value="Chromosome PVLDE_01"/>
</dbReference>
<evidence type="ECO:0000313" key="3">
    <source>
        <dbReference type="EMBL" id="CAD2083678.1"/>
    </source>
</evidence>
<gene>
    <name evidence="3" type="ORF">PVLDE_0100260</name>
</gene>
<dbReference type="NCBIfam" id="TIGR01599">
    <property type="entry name" value="PYST-A"/>
    <property type="match status" value="1"/>
</dbReference>
<dbReference type="AlphaFoldDB" id="A0A6V7RS58"/>
<feature type="compositionally biased region" description="Basic residues" evidence="1">
    <location>
        <begin position="149"/>
        <end position="158"/>
    </location>
</feature>
<dbReference type="InterPro" id="IPR010882">
    <property type="entry name" value="PCEMA1"/>
</dbReference>
<dbReference type="VEuPathDB" id="PlasmoDB:PVLDE_0100260"/>
<evidence type="ECO:0000313" key="4">
    <source>
        <dbReference type="Proteomes" id="UP000515308"/>
    </source>
</evidence>
<evidence type="ECO:0000256" key="2">
    <source>
        <dbReference type="SAM" id="SignalP"/>
    </source>
</evidence>
<dbReference type="EMBL" id="LR865363">
    <property type="protein sequence ID" value="CAD2083678.1"/>
    <property type="molecule type" value="Genomic_DNA"/>
</dbReference>
<accession>A0A6V7RS58</accession>
<evidence type="ECO:0000256" key="1">
    <source>
        <dbReference type="SAM" id="MobiDB-lite"/>
    </source>
</evidence>
<name>A0A6V7RS58_PLAVN</name>
<feature type="chain" id="PRO_5028338634" evidence="2">
    <location>
        <begin position="22"/>
        <end position="465"/>
    </location>
</feature>
<feature type="signal peptide" evidence="2">
    <location>
        <begin position="1"/>
        <end position="21"/>
    </location>
</feature>
<dbReference type="SUPFAM" id="SSF55961">
    <property type="entry name" value="Bet v1-like"/>
    <property type="match status" value="1"/>
</dbReference>
<sequence>MKMKAILLGLISSIIFSIVLAENDSGSGYTTGCFGLCRKKPKKAHKTTTAEPVKVKGKGTYDPDIPNIKFIDEFDPIILEAPKGRQSMLAEPFISETDGTTIDKMTGFLRRENDSMRQGWYIRPYEEDYEHMIKVNFIPYREYYERKQQNAHKQHRGPHPVPKIPEKQELPKKKEMPVKQKLSTLNEEVSSTLHEDPKFDEEISSAICEDPKFDEEIASFLRGEESGNEEVYQKNKHLLCPNPEETIKASEFMNETVKHLEHYATSLDGYKLCITDPNSHIDLYKKKHENHKDIERIYFNIYGSDKYNQVINKLWDPDHDNLFNKGSVKISRVYNPNLVMIQQRYKKRIMARQKYFYALATKAEISEDTTIIAYASADINDHNPSSKKYKNPIAESANLFKAEIDSEDDIRKGKLEKMFVHLAGYYIQKRRNYVNITYIESIDGHSSIYQQFIIGKVFNYYYVRT</sequence>
<feature type="region of interest" description="Disordered" evidence="1">
    <location>
        <begin position="149"/>
        <end position="170"/>
    </location>
</feature>
<reference evidence="3 4" key="1">
    <citation type="submission" date="2020-08" db="EMBL/GenBank/DDBJ databases">
        <authorList>
            <person name="Ramaprasad A."/>
        </authorList>
    </citation>
    <scope>NUCLEOTIDE SEQUENCE [LARGE SCALE GENOMIC DNA]</scope>
</reference>
<proteinExistence type="predicted"/>
<dbReference type="InterPro" id="IPR006486">
    <property type="entry name" value="PYST_A"/>
</dbReference>
<organism evidence="3 4">
    <name type="scientific">Plasmodium vinckei lentum</name>
    <dbReference type="NCBI Taxonomy" id="138297"/>
    <lineage>
        <taxon>Eukaryota</taxon>
        <taxon>Sar</taxon>
        <taxon>Alveolata</taxon>
        <taxon>Apicomplexa</taxon>
        <taxon>Aconoidasida</taxon>
        <taxon>Haemosporida</taxon>
        <taxon>Plasmodiidae</taxon>
        <taxon>Plasmodium</taxon>
        <taxon>Plasmodium (Vinckeia)</taxon>
    </lineage>
</organism>
<dbReference type="Pfam" id="PF07418">
    <property type="entry name" value="PCEMA1"/>
    <property type="match status" value="1"/>
</dbReference>